<name>A0ABN9XCU4_9DINO</name>
<dbReference type="Proteomes" id="UP001189429">
    <property type="component" value="Unassembled WGS sequence"/>
</dbReference>
<proteinExistence type="predicted"/>
<keyword evidence="2" id="KW-1185">Reference proteome</keyword>
<protein>
    <submittedName>
        <fullName evidence="1">Uncharacterized protein</fullName>
    </submittedName>
</protein>
<evidence type="ECO:0000313" key="1">
    <source>
        <dbReference type="EMBL" id="CAK0897413.1"/>
    </source>
</evidence>
<evidence type="ECO:0000313" key="2">
    <source>
        <dbReference type="Proteomes" id="UP001189429"/>
    </source>
</evidence>
<dbReference type="EMBL" id="CAUYUJ010020329">
    <property type="protein sequence ID" value="CAK0897413.1"/>
    <property type="molecule type" value="Genomic_DNA"/>
</dbReference>
<comment type="caution">
    <text evidence="1">The sequence shown here is derived from an EMBL/GenBank/DDBJ whole genome shotgun (WGS) entry which is preliminary data.</text>
</comment>
<accession>A0ABN9XCU4</accession>
<sequence length="105" mass="11592">MRRVKVDLKEFFMSGAAAELARAAGLHLHGDFKLLVQRALLLLLSCQFVVSPRDPATRHQVIKGSGMGLIHGGDVADACLTNLTEQFFSQASLIINFQVWVYMGF</sequence>
<organism evidence="1 2">
    <name type="scientific">Prorocentrum cordatum</name>
    <dbReference type="NCBI Taxonomy" id="2364126"/>
    <lineage>
        <taxon>Eukaryota</taxon>
        <taxon>Sar</taxon>
        <taxon>Alveolata</taxon>
        <taxon>Dinophyceae</taxon>
        <taxon>Prorocentrales</taxon>
        <taxon>Prorocentraceae</taxon>
        <taxon>Prorocentrum</taxon>
    </lineage>
</organism>
<reference evidence="1" key="1">
    <citation type="submission" date="2023-10" db="EMBL/GenBank/DDBJ databases">
        <authorList>
            <person name="Chen Y."/>
            <person name="Shah S."/>
            <person name="Dougan E. K."/>
            <person name="Thang M."/>
            <person name="Chan C."/>
        </authorList>
    </citation>
    <scope>NUCLEOTIDE SEQUENCE [LARGE SCALE GENOMIC DNA]</scope>
</reference>
<gene>
    <name evidence="1" type="ORF">PCOR1329_LOCUS75598</name>
</gene>